<feature type="compositionally biased region" description="Pro residues" evidence="1">
    <location>
        <begin position="494"/>
        <end position="518"/>
    </location>
</feature>
<keyword evidence="2" id="KW-1133">Transmembrane helix</keyword>
<accession>E9GTE6</accession>
<gene>
    <name evidence="3" type="ORF">DAPPUDRAFT_106209</name>
</gene>
<dbReference type="InParanoid" id="E9GTE6"/>
<dbReference type="PANTHER" id="PTHR33173:SF2">
    <property type="entry name" value="MYND-TYPE DOMAIN-CONTAINING PROTEIN"/>
    <property type="match status" value="1"/>
</dbReference>
<evidence type="ECO:0000256" key="2">
    <source>
        <dbReference type="SAM" id="Phobius"/>
    </source>
</evidence>
<feature type="region of interest" description="Disordered" evidence="1">
    <location>
        <begin position="134"/>
        <end position="166"/>
    </location>
</feature>
<evidence type="ECO:0000256" key="1">
    <source>
        <dbReference type="SAM" id="MobiDB-lite"/>
    </source>
</evidence>
<name>E9GTE6_DAPPU</name>
<organism evidence="3 4">
    <name type="scientific">Daphnia pulex</name>
    <name type="common">Water flea</name>
    <dbReference type="NCBI Taxonomy" id="6669"/>
    <lineage>
        <taxon>Eukaryota</taxon>
        <taxon>Metazoa</taxon>
        <taxon>Ecdysozoa</taxon>
        <taxon>Arthropoda</taxon>
        <taxon>Crustacea</taxon>
        <taxon>Branchiopoda</taxon>
        <taxon>Diplostraca</taxon>
        <taxon>Cladocera</taxon>
        <taxon>Anomopoda</taxon>
        <taxon>Daphniidae</taxon>
        <taxon>Daphnia</taxon>
    </lineage>
</organism>
<proteinExistence type="predicted"/>
<dbReference type="KEGG" id="dpx:DAPPUDRAFT_106209"/>
<evidence type="ECO:0000313" key="3">
    <source>
        <dbReference type="EMBL" id="EFX77373.1"/>
    </source>
</evidence>
<dbReference type="Proteomes" id="UP000000305">
    <property type="component" value="Unassembled WGS sequence"/>
</dbReference>
<dbReference type="EMBL" id="GL732563">
    <property type="protein sequence ID" value="EFX77373.1"/>
    <property type="molecule type" value="Genomic_DNA"/>
</dbReference>
<protein>
    <submittedName>
        <fullName evidence="3">Uncharacterized protein</fullName>
    </submittedName>
</protein>
<dbReference type="HOGENOM" id="CLU_501802_0_0_1"/>
<feature type="region of interest" description="Disordered" evidence="1">
    <location>
        <begin position="486"/>
        <end position="543"/>
    </location>
</feature>
<reference evidence="3 4" key="1">
    <citation type="journal article" date="2011" name="Science">
        <title>The ecoresponsive genome of Daphnia pulex.</title>
        <authorList>
            <person name="Colbourne J.K."/>
            <person name="Pfrender M.E."/>
            <person name="Gilbert D."/>
            <person name="Thomas W.K."/>
            <person name="Tucker A."/>
            <person name="Oakley T.H."/>
            <person name="Tokishita S."/>
            <person name="Aerts A."/>
            <person name="Arnold G.J."/>
            <person name="Basu M.K."/>
            <person name="Bauer D.J."/>
            <person name="Caceres C.E."/>
            <person name="Carmel L."/>
            <person name="Casola C."/>
            <person name="Choi J.H."/>
            <person name="Detter J.C."/>
            <person name="Dong Q."/>
            <person name="Dusheyko S."/>
            <person name="Eads B.D."/>
            <person name="Frohlich T."/>
            <person name="Geiler-Samerotte K.A."/>
            <person name="Gerlach D."/>
            <person name="Hatcher P."/>
            <person name="Jogdeo S."/>
            <person name="Krijgsveld J."/>
            <person name="Kriventseva E.V."/>
            <person name="Kultz D."/>
            <person name="Laforsch C."/>
            <person name="Lindquist E."/>
            <person name="Lopez J."/>
            <person name="Manak J.R."/>
            <person name="Muller J."/>
            <person name="Pangilinan J."/>
            <person name="Patwardhan R.P."/>
            <person name="Pitluck S."/>
            <person name="Pritham E.J."/>
            <person name="Rechtsteiner A."/>
            <person name="Rho M."/>
            <person name="Rogozin I.B."/>
            <person name="Sakarya O."/>
            <person name="Salamov A."/>
            <person name="Schaack S."/>
            <person name="Shapiro H."/>
            <person name="Shiga Y."/>
            <person name="Skalitzky C."/>
            <person name="Smith Z."/>
            <person name="Souvorov A."/>
            <person name="Sung W."/>
            <person name="Tang Z."/>
            <person name="Tsuchiya D."/>
            <person name="Tu H."/>
            <person name="Vos H."/>
            <person name="Wang M."/>
            <person name="Wolf Y.I."/>
            <person name="Yamagata H."/>
            <person name="Yamada T."/>
            <person name="Ye Y."/>
            <person name="Shaw J.R."/>
            <person name="Andrews J."/>
            <person name="Crease T.J."/>
            <person name="Tang H."/>
            <person name="Lucas S.M."/>
            <person name="Robertson H.M."/>
            <person name="Bork P."/>
            <person name="Koonin E.V."/>
            <person name="Zdobnov E.M."/>
            <person name="Grigoriev I.V."/>
            <person name="Lynch M."/>
            <person name="Boore J.L."/>
        </authorList>
    </citation>
    <scope>NUCLEOTIDE SEQUENCE [LARGE SCALE GENOMIC DNA]</scope>
</reference>
<dbReference type="PANTHER" id="PTHR33173">
    <property type="match status" value="1"/>
</dbReference>
<keyword evidence="4" id="KW-1185">Reference proteome</keyword>
<dbReference type="AlphaFoldDB" id="E9GTE6"/>
<feature type="compositionally biased region" description="Basic and acidic residues" evidence="1">
    <location>
        <begin position="135"/>
        <end position="155"/>
    </location>
</feature>
<evidence type="ECO:0000313" key="4">
    <source>
        <dbReference type="Proteomes" id="UP000000305"/>
    </source>
</evidence>
<sequence length="543" mass="61123">MQHILRKLPKQVNLFLVAIYYLCFTNAAQTILTKHLWYKRKQLSRATDIPILSVSASDHYEMMRSTCSVASSNNSDSNSHIALLVRLTSVTISIAGDRDLPMRRQLQKKIAPQEAVRMSKRIFEDYSKQYTFSRTTEKRKSSMRRDTSTQKKPRSDNVPSNVGVGPSTAAAVESATTVAAAATEQLTRKGKTLHECVMKWFRNTKLFVEKKIAYLPYEFEIIAESSSIKCLKCNSIIKTDVDENGCWEINRFENFRSRFFNVAKVDRDYDTASNSVMGVSLPMETNGLRNHKGEVVTDIRPKPIIGVFEEFSRAMLVLVVMAQTLINGIPPIHILSFTDNKFTAEDVKALMHSIITMHVSNGRIGCGISVHDPVHLDPQRDYVSPVFPNCFNMLKVWRHSCITRLWRYWITSDKAYTLANIFMTLNVYLCAEFNAHALVLIILSFKDKLLPWFQTMVVYQPTMCKLLESKEDDPVDTLLKNWTGVRGPACVDQPPGPAPVDQPPGPAPVDQPPGPAPVDQPAQTALPGGRQDGPESRSFSGFL</sequence>
<keyword evidence="2" id="KW-0472">Membrane</keyword>
<keyword evidence="2" id="KW-0812">Transmembrane</keyword>
<feature type="transmembrane region" description="Helical" evidence="2">
    <location>
        <begin position="12"/>
        <end position="32"/>
    </location>
</feature>